<protein>
    <submittedName>
        <fullName evidence="3">Uncharacterized protein</fullName>
    </submittedName>
</protein>
<dbReference type="InterPro" id="IPR038921">
    <property type="entry name" value="YOR389W-like"/>
</dbReference>
<keyword evidence="4" id="KW-1185">Reference proteome</keyword>
<organism evidence="3 4">
    <name type="scientific">Neolentinus lepideus HHB14362 ss-1</name>
    <dbReference type="NCBI Taxonomy" id="1314782"/>
    <lineage>
        <taxon>Eukaryota</taxon>
        <taxon>Fungi</taxon>
        <taxon>Dikarya</taxon>
        <taxon>Basidiomycota</taxon>
        <taxon>Agaricomycotina</taxon>
        <taxon>Agaricomycetes</taxon>
        <taxon>Gloeophyllales</taxon>
        <taxon>Gloeophyllaceae</taxon>
        <taxon>Neolentinus</taxon>
    </lineage>
</organism>
<accession>A0A165SL24</accession>
<dbReference type="Proteomes" id="UP000076761">
    <property type="component" value="Unassembled WGS sequence"/>
</dbReference>
<dbReference type="STRING" id="1314782.A0A165SL24"/>
<dbReference type="InParanoid" id="A0A165SL24"/>
<proteinExistence type="predicted"/>
<name>A0A165SL24_9AGAM</name>
<evidence type="ECO:0000313" key="3">
    <source>
        <dbReference type="EMBL" id="KZT25322.1"/>
    </source>
</evidence>
<dbReference type="EMBL" id="KV425572">
    <property type="protein sequence ID" value="KZT25322.1"/>
    <property type="molecule type" value="Genomic_DNA"/>
</dbReference>
<evidence type="ECO:0000256" key="1">
    <source>
        <dbReference type="SAM" id="MobiDB-lite"/>
    </source>
</evidence>
<dbReference type="OrthoDB" id="10261782at2759"/>
<feature type="chain" id="PRO_5007866505" evidence="2">
    <location>
        <begin position="23"/>
        <end position="546"/>
    </location>
</feature>
<evidence type="ECO:0000313" key="4">
    <source>
        <dbReference type="Proteomes" id="UP000076761"/>
    </source>
</evidence>
<feature type="region of interest" description="Disordered" evidence="1">
    <location>
        <begin position="110"/>
        <end position="165"/>
    </location>
</feature>
<reference evidence="3 4" key="1">
    <citation type="journal article" date="2016" name="Mol. Biol. Evol.">
        <title>Comparative Genomics of Early-Diverging Mushroom-Forming Fungi Provides Insights into the Origins of Lignocellulose Decay Capabilities.</title>
        <authorList>
            <person name="Nagy L.G."/>
            <person name="Riley R."/>
            <person name="Tritt A."/>
            <person name="Adam C."/>
            <person name="Daum C."/>
            <person name="Floudas D."/>
            <person name="Sun H."/>
            <person name="Yadav J.S."/>
            <person name="Pangilinan J."/>
            <person name="Larsson K.H."/>
            <person name="Matsuura K."/>
            <person name="Barry K."/>
            <person name="Labutti K."/>
            <person name="Kuo R."/>
            <person name="Ohm R.A."/>
            <person name="Bhattacharya S.S."/>
            <person name="Shirouzu T."/>
            <person name="Yoshinaga Y."/>
            <person name="Martin F.M."/>
            <person name="Grigoriev I.V."/>
            <person name="Hibbett D.S."/>
        </authorList>
    </citation>
    <scope>NUCLEOTIDE SEQUENCE [LARGE SCALE GENOMIC DNA]</scope>
    <source>
        <strain evidence="3 4">HHB14362 ss-1</strain>
    </source>
</reference>
<dbReference type="PANTHER" id="PTHR35204">
    <property type="entry name" value="YALI0A21131P"/>
    <property type="match status" value="1"/>
</dbReference>
<sequence>MKTTALTFSIPLAAILAALTRATPTSPLSSTDPSDLTKNANHVFNAIHSALRQWGSSLNHNGMSYFLATVPNGTHLYHGTGQEEPVTGMEWLAFEPEQSLLYAGTRREMRLPGRGAGSPLGEDPGEGGPPGGGRRLAEEGSSPSRGSFGGDDWQQPLFEGAPPEGDPELGGYLHMYRASHPLRLLYVDGEAAAKSEKGTLDSQDYVLLNETGGADFAWDYERARRMCNLAATEWNGRIDGILRMQGGFEIIVCSFEDSLEVVRVTHVKLQGWSSGRMQEFEAFDYWRAVTSRYNGLGWDRVLMNYDQFVTAFDAKYEIDLFREVDGRTLPRLVNATTEQARMIRADIRRVILGIGVDVSLPENSFNWQGIADLIVGRYASRLKFLVSPSLSTLEAVQTEIEYALQTSIDYERRNSTAELERCAVQFIPEAAPTPSESMAAAVIAHIAHIICSTLQSAAKENSYEAAVQKVKGLIEYLDWTTWRECGPCDADQLCMIPIWPLGMLEDFTKPKCLNSTQLLHRAEYWRIKRPPSRRLYAPDRNGRIIL</sequence>
<gene>
    <name evidence="3" type="ORF">NEOLEDRAFT_1133693</name>
</gene>
<dbReference type="AlphaFoldDB" id="A0A165SL24"/>
<feature type="signal peptide" evidence="2">
    <location>
        <begin position="1"/>
        <end position="22"/>
    </location>
</feature>
<keyword evidence="2" id="KW-0732">Signal</keyword>
<dbReference type="PANTHER" id="PTHR35204:SF1">
    <property type="entry name" value="ENTEROTOXIN"/>
    <property type="match status" value="1"/>
</dbReference>
<evidence type="ECO:0000256" key="2">
    <source>
        <dbReference type="SAM" id="SignalP"/>
    </source>
</evidence>